<proteinExistence type="predicted"/>
<dbReference type="InterPro" id="IPR026961">
    <property type="entry name" value="PGG_dom"/>
</dbReference>
<feature type="transmembrane region" description="Helical" evidence="7">
    <location>
        <begin position="139"/>
        <end position="165"/>
    </location>
</feature>
<feature type="transmembrane region" description="Helical" evidence="7">
    <location>
        <begin position="287"/>
        <end position="310"/>
    </location>
</feature>
<comment type="subcellular location">
    <subcellularLocation>
        <location evidence="1">Membrane</location>
        <topology evidence="1">Multi-pass membrane protein</topology>
    </subcellularLocation>
</comment>
<dbReference type="Pfam" id="PF13962">
    <property type="entry name" value="PGG"/>
    <property type="match status" value="2"/>
</dbReference>
<evidence type="ECO:0000313" key="9">
    <source>
        <dbReference type="EMBL" id="KAK7276515.1"/>
    </source>
</evidence>
<dbReference type="PANTHER" id="PTHR24186:SF37">
    <property type="entry name" value="PGG DOMAIN-CONTAINING PROTEIN"/>
    <property type="match status" value="1"/>
</dbReference>
<name>A0AAN9FIH4_CROPI</name>
<evidence type="ECO:0000256" key="6">
    <source>
        <dbReference type="ARBA" id="ARBA00023136"/>
    </source>
</evidence>
<protein>
    <recommendedName>
        <fullName evidence="8">PGG domain-containing protein</fullName>
    </recommendedName>
</protein>
<keyword evidence="3" id="KW-0677">Repeat</keyword>
<keyword evidence="4 7" id="KW-1133">Transmembrane helix</keyword>
<keyword evidence="2 7" id="KW-0812">Transmembrane</keyword>
<evidence type="ECO:0000256" key="4">
    <source>
        <dbReference type="ARBA" id="ARBA00022989"/>
    </source>
</evidence>
<dbReference type="AlphaFoldDB" id="A0AAN9FIH4"/>
<feature type="domain" description="PGG" evidence="8">
    <location>
        <begin position="152"/>
        <end position="270"/>
    </location>
</feature>
<dbReference type="PANTHER" id="PTHR24186">
    <property type="entry name" value="PROTEIN PHOSPHATASE 1 REGULATORY SUBUNIT"/>
    <property type="match status" value="1"/>
</dbReference>
<keyword evidence="10" id="KW-1185">Reference proteome</keyword>
<dbReference type="EMBL" id="JAYWIO010000003">
    <property type="protein sequence ID" value="KAK7276515.1"/>
    <property type="molecule type" value="Genomic_DNA"/>
</dbReference>
<feature type="transmembrane region" description="Helical" evidence="7">
    <location>
        <begin position="214"/>
        <end position="237"/>
    </location>
</feature>
<organism evidence="9 10">
    <name type="scientific">Crotalaria pallida</name>
    <name type="common">Smooth rattlebox</name>
    <name type="synonym">Crotalaria striata</name>
    <dbReference type="NCBI Taxonomy" id="3830"/>
    <lineage>
        <taxon>Eukaryota</taxon>
        <taxon>Viridiplantae</taxon>
        <taxon>Streptophyta</taxon>
        <taxon>Embryophyta</taxon>
        <taxon>Tracheophyta</taxon>
        <taxon>Spermatophyta</taxon>
        <taxon>Magnoliopsida</taxon>
        <taxon>eudicotyledons</taxon>
        <taxon>Gunneridae</taxon>
        <taxon>Pentapetalae</taxon>
        <taxon>rosids</taxon>
        <taxon>fabids</taxon>
        <taxon>Fabales</taxon>
        <taxon>Fabaceae</taxon>
        <taxon>Papilionoideae</taxon>
        <taxon>50 kb inversion clade</taxon>
        <taxon>genistoids sensu lato</taxon>
        <taxon>core genistoids</taxon>
        <taxon>Crotalarieae</taxon>
        <taxon>Crotalaria</taxon>
    </lineage>
</organism>
<feature type="transmembrane region" description="Helical" evidence="7">
    <location>
        <begin position="37"/>
        <end position="54"/>
    </location>
</feature>
<comment type="caution">
    <text evidence="9">The sequence shown here is derived from an EMBL/GenBank/DDBJ whole genome shotgun (WGS) entry which is preliminary data.</text>
</comment>
<evidence type="ECO:0000313" key="10">
    <source>
        <dbReference type="Proteomes" id="UP001372338"/>
    </source>
</evidence>
<keyword evidence="6 7" id="KW-0472">Membrane</keyword>
<evidence type="ECO:0000256" key="2">
    <source>
        <dbReference type="ARBA" id="ARBA00022692"/>
    </source>
</evidence>
<evidence type="ECO:0000256" key="1">
    <source>
        <dbReference type="ARBA" id="ARBA00004141"/>
    </source>
</evidence>
<dbReference type="GO" id="GO:0005886">
    <property type="term" value="C:plasma membrane"/>
    <property type="evidence" value="ECO:0007669"/>
    <property type="project" value="TreeGrafter"/>
</dbReference>
<dbReference type="Proteomes" id="UP001372338">
    <property type="component" value="Unassembled WGS sequence"/>
</dbReference>
<evidence type="ECO:0000256" key="7">
    <source>
        <dbReference type="SAM" id="Phobius"/>
    </source>
</evidence>
<keyword evidence="5" id="KW-0040">ANK repeat</keyword>
<sequence length="321" mass="35047">MEGSSLPTSVAVQHGALSQFTRYQNDQSNWMEQMRGNLMLVATVIATMNFQIAINPPGGVWQSNTGSQQGCAPNKICKAGTSVLAFGDTNQVSSYEVFLLLCTISFSVLSVYCTAGAYEVSIMMVTNQLDNIVRGIITYYWAGLVLLLGLMRGNLMLVATVIATVNFQIAVNPPGGVWQSDTNSQQGCAYNKTCKAGTSVLAFANSNLVLDYEIFILLCTISFSASLTIILLLICGFPLSNRLVMWLLVIAMIISVTCTAGAYVFSISMVMHQLDSKVRVPFIGCYILYWVGLVVLIGLILSCRLIYWLLKKFLAVLLCKN</sequence>
<accession>A0AAN9FIH4</accession>
<reference evidence="9 10" key="1">
    <citation type="submission" date="2024-01" db="EMBL/GenBank/DDBJ databases">
        <title>The genomes of 5 underutilized Papilionoideae crops provide insights into root nodulation and disease resistanc.</title>
        <authorList>
            <person name="Yuan L."/>
        </authorList>
    </citation>
    <scope>NUCLEOTIDE SEQUENCE [LARGE SCALE GENOMIC DNA]</scope>
    <source>
        <strain evidence="9">ZHUSHIDOU_FW_LH</strain>
        <tissue evidence="9">Leaf</tissue>
    </source>
</reference>
<evidence type="ECO:0000259" key="8">
    <source>
        <dbReference type="Pfam" id="PF13962"/>
    </source>
</evidence>
<evidence type="ECO:0000256" key="3">
    <source>
        <dbReference type="ARBA" id="ARBA00022737"/>
    </source>
</evidence>
<feature type="transmembrane region" description="Helical" evidence="7">
    <location>
        <begin position="97"/>
        <end position="118"/>
    </location>
</feature>
<evidence type="ECO:0000256" key="5">
    <source>
        <dbReference type="ARBA" id="ARBA00023043"/>
    </source>
</evidence>
<gene>
    <name evidence="9" type="ORF">RIF29_17655</name>
</gene>
<feature type="domain" description="PGG" evidence="8">
    <location>
        <begin position="29"/>
        <end position="147"/>
    </location>
</feature>
<feature type="transmembrane region" description="Helical" evidence="7">
    <location>
        <begin position="244"/>
        <end position="267"/>
    </location>
</feature>